<accession>A0A2S8SWS0</accession>
<dbReference type="Pfam" id="PF00364">
    <property type="entry name" value="Biotin_lipoyl"/>
    <property type="match status" value="1"/>
</dbReference>
<evidence type="ECO:0000313" key="3">
    <source>
        <dbReference type="Proteomes" id="UP000237684"/>
    </source>
</evidence>
<keyword evidence="3" id="KW-1185">Reference proteome</keyword>
<dbReference type="SUPFAM" id="SSF51230">
    <property type="entry name" value="Single hybrid motif"/>
    <property type="match status" value="1"/>
</dbReference>
<dbReference type="InterPro" id="IPR011053">
    <property type="entry name" value="Single_hybrid_motif"/>
</dbReference>
<comment type="caution">
    <text evidence="2">The sequence shown here is derived from an EMBL/GenBank/DDBJ whole genome shotgun (WGS) entry which is preliminary data.</text>
</comment>
<dbReference type="AlphaFoldDB" id="A0A2S8SWS0"/>
<evidence type="ECO:0000313" key="2">
    <source>
        <dbReference type="EMBL" id="PQV65237.1"/>
    </source>
</evidence>
<dbReference type="InterPro" id="IPR000089">
    <property type="entry name" value="Biotin_lipoyl"/>
</dbReference>
<proteinExistence type="predicted"/>
<sequence>MLRALRRALALRRFARRVIFRIIIPFVQFPVEMVREVAQILQSANLGEISLEIKGAKLNLQRATFAAPPQTPLQIEEAREEAEAVLVAEQVQADFDAKITVTSPAVGVFRQAKKPLSIGDEVGKRALLGAVETLNIPTELYASQNARVIEILVADGQGVEWGQPLLVLEPMDSKS</sequence>
<dbReference type="EMBL" id="NIGF01000002">
    <property type="protein sequence ID" value="PQV65237.1"/>
    <property type="molecule type" value="Genomic_DNA"/>
</dbReference>
<organism evidence="2 3">
    <name type="scientific">Abditibacterium utsteinense</name>
    <dbReference type="NCBI Taxonomy" id="1960156"/>
    <lineage>
        <taxon>Bacteria</taxon>
        <taxon>Pseudomonadati</taxon>
        <taxon>Abditibacteriota</taxon>
        <taxon>Abditibacteriia</taxon>
        <taxon>Abditibacteriales</taxon>
        <taxon>Abditibacteriaceae</taxon>
        <taxon>Abditibacterium</taxon>
    </lineage>
</organism>
<dbReference type="InParanoid" id="A0A2S8SWS0"/>
<dbReference type="FunCoup" id="A0A2S8SWS0">
    <property type="interactions" value="201"/>
</dbReference>
<feature type="domain" description="Lipoyl-binding" evidence="1">
    <location>
        <begin position="100"/>
        <end position="168"/>
    </location>
</feature>
<dbReference type="Proteomes" id="UP000237684">
    <property type="component" value="Unassembled WGS sequence"/>
</dbReference>
<evidence type="ECO:0000259" key="1">
    <source>
        <dbReference type="Pfam" id="PF00364"/>
    </source>
</evidence>
<gene>
    <name evidence="2" type="ORF">B1R32_102246</name>
</gene>
<reference evidence="2 3" key="1">
    <citation type="journal article" date="2018" name="Syst. Appl. Microbiol.">
        <title>Abditibacterium utsteinense sp. nov., the first cultivated member of candidate phylum FBP, isolated from ice-free Antarctic soil samples.</title>
        <authorList>
            <person name="Tahon G."/>
            <person name="Tytgat B."/>
            <person name="Lebbe L."/>
            <person name="Carlier A."/>
            <person name="Willems A."/>
        </authorList>
    </citation>
    <scope>NUCLEOTIDE SEQUENCE [LARGE SCALE GENOMIC DNA]</scope>
    <source>
        <strain evidence="2 3">LMG 29911</strain>
    </source>
</reference>
<protein>
    <submittedName>
        <fullName evidence="2">Acetyl-CoA carboxylase biotin carboxyl carrier protein</fullName>
    </submittedName>
</protein>
<dbReference type="Gene3D" id="2.40.50.100">
    <property type="match status" value="1"/>
</dbReference>
<name>A0A2S8SWS0_9BACT</name>